<protein>
    <submittedName>
        <fullName evidence="1">Uncharacterized protein</fullName>
    </submittedName>
</protein>
<reference evidence="2" key="1">
    <citation type="journal article" date="2017" name="Biotechnol. Biofuels">
        <title>Evaluation of environmental bacterial communities as a factor affecting the growth of duckweed Lemna minor.</title>
        <authorList>
            <person name="Ishizawa H."/>
            <person name="Kuroda M."/>
            <person name="Morikawa M."/>
            <person name="Ike M."/>
        </authorList>
    </citation>
    <scope>NUCLEOTIDE SEQUENCE [LARGE SCALE GENOMIC DNA]</scope>
    <source>
        <strain evidence="2">M6</strain>
    </source>
</reference>
<gene>
    <name evidence="1" type="ORF">EM6_0501</name>
</gene>
<dbReference type="EMBL" id="AP018827">
    <property type="protein sequence ID" value="BBF79924.1"/>
    <property type="molecule type" value="Genomic_DNA"/>
</dbReference>
<evidence type="ECO:0000313" key="2">
    <source>
        <dbReference type="Proteomes" id="UP000278756"/>
    </source>
</evidence>
<proteinExistence type="predicted"/>
<sequence length="41" mass="4746">MEKVKDEPPEPECHFIIVLLDAPDLTQAQRRLIRAQFGKIV</sequence>
<dbReference type="AlphaFoldDB" id="A0A3G9G4N7"/>
<organism evidence="1 2">
    <name type="scientific">Asticcacaulis excentricus</name>
    <dbReference type="NCBI Taxonomy" id="78587"/>
    <lineage>
        <taxon>Bacteria</taxon>
        <taxon>Pseudomonadati</taxon>
        <taxon>Pseudomonadota</taxon>
        <taxon>Alphaproteobacteria</taxon>
        <taxon>Caulobacterales</taxon>
        <taxon>Caulobacteraceae</taxon>
        <taxon>Asticcacaulis</taxon>
    </lineage>
</organism>
<accession>A0A3G9G4N7</accession>
<dbReference type="Proteomes" id="UP000278756">
    <property type="component" value="Chromosome 1"/>
</dbReference>
<reference evidence="2" key="2">
    <citation type="journal article" date="2017" name="Plant Physiol. Biochem.">
        <title>Differential oxidative and antioxidative response of duckweed Lemna minor toward plant growth promoting/inhibiting bacteria.</title>
        <authorList>
            <person name="Ishizawa H."/>
            <person name="Kuroda M."/>
            <person name="Morikawa M."/>
            <person name="Ike M."/>
        </authorList>
    </citation>
    <scope>NUCLEOTIDE SEQUENCE [LARGE SCALE GENOMIC DNA]</scope>
    <source>
        <strain evidence="2">M6</strain>
    </source>
</reference>
<evidence type="ECO:0000313" key="1">
    <source>
        <dbReference type="EMBL" id="BBF79924.1"/>
    </source>
</evidence>
<name>A0A3G9G4N7_9CAUL</name>